<name>A0A0F9CS81_9ZZZZ</name>
<keyword evidence="2" id="KW-0378">Hydrolase</keyword>
<feature type="domain" description="Phospholipase/carboxylesterase/thioesterase" evidence="3">
    <location>
        <begin position="7"/>
        <end position="216"/>
    </location>
</feature>
<organism evidence="4">
    <name type="scientific">marine sediment metagenome</name>
    <dbReference type="NCBI Taxonomy" id="412755"/>
    <lineage>
        <taxon>unclassified sequences</taxon>
        <taxon>metagenomes</taxon>
        <taxon>ecological metagenomes</taxon>
    </lineage>
</organism>
<dbReference type="InterPro" id="IPR050565">
    <property type="entry name" value="LYPA1-2/EST-like"/>
</dbReference>
<comment type="caution">
    <text evidence="4">The sequence shown here is derived from an EMBL/GenBank/DDBJ whole genome shotgun (WGS) entry which is preliminary data.</text>
</comment>
<dbReference type="PANTHER" id="PTHR10655:SF17">
    <property type="entry name" value="LYSOPHOSPHOLIPASE-LIKE PROTEIN 1"/>
    <property type="match status" value="1"/>
</dbReference>
<accession>A0A0F9CS81</accession>
<comment type="similarity">
    <text evidence="1">Belongs to the AB hydrolase superfamily. AB hydrolase 2 family.</text>
</comment>
<dbReference type="Gene3D" id="3.40.50.1820">
    <property type="entry name" value="alpha/beta hydrolase"/>
    <property type="match status" value="1"/>
</dbReference>
<evidence type="ECO:0000256" key="2">
    <source>
        <dbReference type="ARBA" id="ARBA00022801"/>
    </source>
</evidence>
<dbReference type="EMBL" id="LAZR01034804">
    <property type="protein sequence ID" value="KKL43632.1"/>
    <property type="molecule type" value="Genomic_DNA"/>
</dbReference>
<dbReference type="AlphaFoldDB" id="A0A0F9CS81"/>
<proteinExistence type="inferred from homology"/>
<reference evidence="4" key="1">
    <citation type="journal article" date="2015" name="Nature">
        <title>Complex archaea that bridge the gap between prokaryotes and eukaryotes.</title>
        <authorList>
            <person name="Spang A."/>
            <person name="Saw J.H."/>
            <person name="Jorgensen S.L."/>
            <person name="Zaremba-Niedzwiedzka K."/>
            <person name="Martijn J."/>
            <person name="Lind A.E."/>
            <person name="van Eijk R."/>
            <person name="Schleper C."/>
            <person name="Guy L."/>
            <person name="Ettema T.J."/>
        </authorList>
    </citation>
    <scope>NUCLEOTIDE SEQUENCE</scope>
</reference>
<evidence type="ECO:0000313" key="4">
    <source>
        <dbReference type="EMBL" id="KKL43632.1"/>
    </source>
</evidence>
<dbReference type="PANTHER" id="PTHR10655">
    <property type="entry name" value="LYSOPHOSPHOLIPASE-RELATED"/>
    <property type="match status" value="1"/>
</dbReference>
<dbReference type="InterPro" id="IPR003140">
    <property type="entry name" value="PLipase/COase/thioEstase"/>
</dbReference>
<gene>
    <name evidence="4" type="ORF">LCGC14_2366900</name>
</gene>
<dbReference type="Pfam" id="PF02230">
    <property type="entry name" value="Abhydrolase_2"/>
    <property type="match status" value="1"/>
</dbReference>
<sequence>MLDYVEINPDVKPTATVIWLHGLGADGHDFESIVPELHLPEALPIRFVFPHAPKRPITINEGMIMRAWYDVADLDSEQKMDVNGFLESVDQVTGLIRDEMRSGMPSERFILAGFSQGGAIALFTGLTIEMKLAGIMALSCYLPLVAQLDKKRNGINQDIAIMMCHGIMDPMIPMAKAFQTRKELMRLGYQVSWHEYPMMHAVSPEEIDDVRAWLLKVL</sequence>
<dbReference type="InterPro" id="IPR029058">
    <property type="entry name" value="AB_hydrolase_fold"/>
</dbReference>
<evidence type="ECO:0000256" key="1">
    <source>
        <dbReference type="ARBA" id="ARBA00006499"/>
    </source>
</evidence>
<dbReference type="GO" id="GO:0016787">
    <property type="term" value="F:hydrolase activity"/>
    <property type="evidence" value="ECO:0007669"/>
    <property type="project" value="UniProtKB-KW"/>
</dbReference>
<evidence type="ECO:0000259" key="3">
    <source>
        <dbReference type="Pfam" id="PF02230"/>
    </source>
</evidence>
<dbReference type="SUPFAM" id="SSF53474">
    <property type="entry name" value="alpha/beta-Hydrolases"/>
    <property type="match status" value="1"/>
</dbReference>
<protein>
    <recommendedName>
        <fullName evidence="3">Phospholipase/carboxylesterase/thioesterase domain-containing protein</fullName>
    </recommendedName>
</protein>